<dbReference type="WBParaSite" id="jg19195">
    <property type="protein sequence ID" value="jg19195"/>
    <property type="gene ID" value="jg19195"/>
</dbReference>
<protein>
    <submittedName>
        <fullName evidence="4">Uncharacterized protein</fullName>
    </submittedName>
</protein>
<evidence type="ECO:0000313" key="3">
    <source>
        <dbReference type="Proteomes" id="UP000887574"/>
    </source>
</evidence>
<dbReference type="GO" id="GO:0031410">
    <property type="term" value="C:cytoplasmic vesicle"/>
    <property type="evidence" value="ECO:0007669"/>
    <property type="project" value="TreeGrafter"/>
</dbReference>
<evidence type="ECO:0000256" key="2">
    <source>
        <dbReference type="SAM" id="MobiDB-lite"/>
    </source>
</evidence>
<feature type="coiled-coil region" evidence="1">
    <location>
        <begin position="170"/>
        <end position="253"/>
    </location>
</feature>
<sequence length="277" mass="31136">MDASGQWKLDNNGLAEGKILQHLLQEGLQEVSDTTINNNDSDEHDIDVSNNEQLQNMMIENYRNHVMKHQKPQPPPPPPQHNKIINGNSNNSYSQRVCHPSTNNNNNGNSTSLMSHSQPCLFSVADQRLDPAHDYAHTQFHTQHSSDPRDENNLLNGPPGSKIVLNPNELALLRNEIGFLKQQNATLQKKSDKLKQLEHAYSRIDQEANGGARKAKIEIEAQNTTLEEQRTHIEMLEKALTNAQERLAAKERQAVDAVAVVDKCSHLQKLFARCSGR</sequence>
<keyword evidence="3" id="KW-1185">Reference proteome</keyword>
<keyword evidence="1" id="KW-0175">Coiled coil</keyword>
<proteinExistence type="predicted"/>
<dbReference type="GO" id="GO:0030036">
    <property type="term" value="P:actin cytoskeleton organization"/>
    <property type="evidence" value="ECO:0007669"/>
    <property type="project" value="TreeGrafter"/>
</dbReference>
<dbReference type="GO" id="GO:0005923">
    <property type="term" value="C:bicellular tight junction"/>
    <property type="evidence" value="ECO:0007669"/>
    <property type="project" value="TreeGrafter"/>
</dbReference>
<dbReference type="PANTHER" id="PTHR14826">
    <property type="entry name" value="ANGIOMOTIN"/>
    <property type="match status" value="1"/>
</dbReference>
<evidence type="ECO:0000313" key="4">
    <source>
        <dbReference type="WBParaSite" id="jg19195"/>
    </source>
</evidence>
<dbReference type="Proteomes" id="UP000887574">
    <property type="component" value="Unplaced"/>
</dbReference>
<dbReference type="InterPro" id="IPR051747">
    <property type="entry name" value="Angiomotin-like"/>
</dbReference>
<feature type="region of interest" description="Disordered" evidence="2">
    <location>
        <begin position="67"/>
        <end position="115"/>
    </location>
</feature>
<feature type="compositionally biased region" description="Polar residues" evidence="2">
    <location>
        <begin position="83"/>
        <end position="95"/>
    </location>
</feature>
<dbReference type="AlphaFoldDB" id="A0A915DGG8"/>
<evidence type="ECO:0000256" key="1">
    <source>
        <dbReference type="SAM" id="Coils"/>
    </source>
</evidence>
<dbReference type="PANTHER" id="PTHR14826:SF14">
    <property type="entry name" value="ANGIOMOTIN_C DOMAIN-CONTAINING PROTEIN"/>
    <property type="match status" value="1"/>
</dbReference>
<name>A0A915DGG8_9BILA</name>
<organism evidence="3 4">
    <name type="scientific">Ditylenchus dipsaci</name>
    <dbReference type="NCBI Taxonomy" id="166011"/>
    <lineage>
        <taxon>Eukaryota</taxon>
        <taxon>Metazoa</taxon>
        <taxon>Ecdysozoa</taxon>
        <taxon>Nematoda</taxon>
        <taxon>Chromadorea</taxon>
        <taxon>Rhabditida</taxon>
        <taxon>Tylenchina</taxon>
        <taxon>Tylenchomorpha</taxon>
        <taxon>Sphaerularioidea</taxon>
        <taxon>Anguinidae</taxon>
        <taxon>Anguininae</taxon>
        <taxon>Ditylenchus</taxon>
    </lineage>
</organism>
<feature type="compositionally biased region" description="Low complexity" evidence="2">
    <location>
        <begin position="101"/>
        <end position="112"/>
    </location>
</feature>
<reference evidence="4" key="1">
    <citation type="submission" date="2022-11" db="UniProtKB">
        <authorList>
            <consortium name="WormBaseParasite"/>
        </authorList>
    </citation>
    <scope>IDENTIFICATION</scope>
</reference>
<feature type="region of interest" description="Disordered" evidence="2">
    <location>
        <begin position="139"/>
        <end position="158"/>
    </location>
</feature>
<dbReference type="GO" id="GO:0030334">
    <property type="term" value="P:regulation of cell migration"/>
    <property type="evidence" value="ECO:0007669"/>
    <property type="project" value="TreeGrafter"/>
</dbReference>
<dbReference type="GO" id="GO:0005886">
    <property type="term" value="C:plasma membrane"/>
    <property type="evidence" value="ECO:0007669"/>
    <property type="project" value="TreeGrafter"/>
</dbReference>
<accession>A0A915DGG8</accession>